<dbReference type="InterPro" id="IPR002937">
    <property type="entry name" value="Amino_oxidase"/>
</dbReference>
<dbReference type="PANTHER" id="PTHR43563:SF1">
    <property type="entry name" value="AMINE OXIDASE [FLAVIN-CONTAINING] B"/>
    <property type="match status" value="1"/>
</dbReference>
<dbReference type="InterPro" id="IPR036188">
    <property type="entry name" value="FAD/NAD-bd_sf"/>
</dbReference>
<sequence length="356" mass="39809">MKTDYLIIGAGLSGLYLAYQLEKMGEKYQVIESRQRIGGRILSLDSMDMGPSWFWPQMHPRITQLIDDLELPVFPQYSQGAYLLENQHNSAPIRYESGFEQSPVSMRIAGGMQSLIEALFNLLPSDHIQLDSKVTHVNYKENGYSDITVDQNNRRQIIETKHVIFAMPLRLLSERITFNPSLPTDVKKHFASTPTWMAGQAKFFAEYDTPFWRKNGLSGSASSHIGPLIEIHDASTFEGSGALFGFVGVDASTRIKAGEARIKQAAIEQLSRIFGEQAAFPTDVKLLDWSQEANTATQADHQSPRNHPSYGLPTAAKELRQLHWHFAGTESAEENGGYLEGALEAADTVMNTLDYH</sequence>
<evidence type="ECO:0000313" key="5">
    <source>
        <dbReference type="Proteomes" id="UP000448038"/>
    </source>
</evidence>
<dbReference type="InterPro" id="IPR050703">
    <property type="entry name" value="Flavin_MAO"/>
</dbReference>
<evidence type="ECO:0000256" key="1">
    <source>
        <dbReference type="ARBA" id="ARBA00005995"/>
    </source>
</evidence>
<dbReference type="Pfam" id="PF13450">
    <property type="entry name" value="NAD_binding_8"/>
    <property type="match status" value="1"/>
</dbReference>
<name>A0A844P545_ALIFS</name>
<evidence type="ECO:0000256" key="2">
    <source>
        <dbReference type="SAM" id="MobiDB-lite"/>
    </source>
</evidence>
<feature type="domain" description="Amine oxidase" evidence="3">
    <location>
        <begin position="77"/>
        <end position="346"/>
    </location>
</feature>
<dbReference type="EMBL" id="WOBN01000023">
    <property type="protein sequence ID" value="MUK50511.1"/>
    <property type="molecule type" value="Genomic_DNA"/>
</dbReference>
<comment type="caution">
    <text evidence="4">The sequence shown here is derived from an EMBL/GenBank/DDBJ whole genome shotgun (WGS) entry which is preliminary data.</text>
</comment>
<dbReference type="SUPFAM" id="SSF54373">
    <property type="entry name" value="FAD-linked reductases, C-terminal domain"/>
    <property type="match status" value="1"/>
</dbReference>
<dbReference type="PANTHER" id="PTHR43563">
    <property type="entry name" value="AMINE OXIDASE"/>
    <property type="match status" value="1"/>
</dbReference>
<gene>
    <name evidence="4" type="ORF">GNP88_15240</name>
</gene>
<dbReference type="SUPFAM" id="SSF51905">
    <property type="entry name" value="FAD/NAD(P)-binding domain"/>
    <property type="match status" value="1"/>
</dbReference>
<proteinExistence type="inferred from homology"/>
<dbReference type="GO" id="GO:0016491">
    <property type="term" value="F:oxidoreductase activity"/>
    <property type="evidence" value="ECO:0007669"/>
    <property type="project" value="InterPro"/>
</dbReference>
<organism evidence="4 5">
    <name type="scientific">Aliivibrio fischeri</name>
    <name type="common">Vibrio fischeri</name>
    <dbReference type="NCBI Taxonomy" id="668"/>
    <lineage>
        <taxon>Bacteria</taxon>
        <taxon>Pseudomonadati</taxon>
        <taxon>Pseudomonadota</taxon>
        <taxon>Gammaproteobacteria</taxon>
        <taxon>Vibrionales</taxon>
        <taxon>Vibrionaceae</taxon>
        <taxon>Aliivibrio</taxon>
    </lineage>
</organism>
<dbReference type="Proteomes" id="UP000448038">
    <property type="component" value="Unassembled WGS sequence"/>
</dbReference>
<feature type="region of interest" description="Disordered" evidence="2">
    <location>
        <begin position="293"/>
        <end position="312"/>
    </location>
</feature>
<dbReference type="AlphaFoldDB" id="A0A844P545"/>
<accession>A0A844P545</accession>
<dbReference type="Gene3D" id="3.50.50.60">
    <property type="entry name" value="FAD/NAD(P)-binding domain"/>
    <property type="match status" value="2"/>
</dbReference>
<dbReference type="RefSeq" id="WP_155656228.1">
    <property type="nucleotide sequence ID" value="NZ_WOBN01000023.1"/>
</dbReference>
<comment type="similarity">
    <text evidence="1">Belongs to the flavin monoamine oxidase family.</text>
</comment>
<protein>
    <submittedName>
        <fullName evidence="4">NAD(P)-binding protein</fullName>
    </submittedName>
</protein>
<dbReference type="Pfam" id="PF01593">
    <property type="entry name" value="Amino_oxidase"/>
    <property type="match status" value="1"/>
</dbReference>
<reference evidence="4 5" key="1">
    <citation type="submission" date="2019-11" db="EMBL/GenBank/DDBJ databases">
        <title>Using colonization assays and comparative genomics to discover symbiosis behaviors and factors in Vibrio fischeri.</title>
        <authorList>
            <person name="Bongrand C."/>
            <person name="Moriano-Gutierrez S."/>
            <person name="Arevalo P."/>
            <person name="Mcfall-Ngai M."/>
            <person name="Visick K."/>
            <person name="Polz M.F."/>
            <person name="Ruby E.G."/>
        </authorList>
    </citation>
    <scope>NUCLEOTIDE SEQUENCE [LARGE SCALE GENOMIC DNA]</scope>
    <source>
        <strain evidence="5">emors.4.1</strain>
    </source>
</reference>
<evidence type="ECO:0000259" key="3">
    <source>
        <dbReference type="Pfam" id="PF01593"/>
    </source>
</evidence>
<evidence type="ECO:0000313" key="4">
    <source>
        <dbReference type="EMBL" id="MUK50511.1"/>
    </source>
</evidence>